<reference evidence="1 2" key="1">
    <citation type="journal article" date="2019" name="Fungal Biol. Biotechnol.">
        <title>Draft genome sequence of fastidious pathogen Ceratobasidium theobromae, which causes vascular-streak dieback in Theobroma cacao.</title>
        <authorList>
            <person name="Ali S.S."/>
            <person name="Asman A."/>
            <person name="Shao J."/>
            <person name="Firmansyah A.P."/>
            <person name="Susilo A.W."/>
            <person name="Rosmana A."/>
            <person name="McMahon P."/>
            <person name="Junaid M."/>
            <person name="Guest D."/>
            <person name="Kheng T.Y."/>
            <person name="Meinhardt L.W."/>
            <person name="Bailey B.A."/>
        </authorList>
    </citation>
    <scope>NUCLEOTIDE SEQUENCE [LARGE SCALE GENOMIC DNA]</scope>
    <source>
        <strain evidence="1 2">CT2</strain>
    </source>
</reference>
<protein>
    <recommendedName>
        <fullName evidence="3">Ricin B lectin domain-containing protein</fullName>
    </recommendedName>
</protein>
<organism evidence="1 2">
    <name type="scientific">Ceratobasidium theobromae</name>
    <dbReference type="NCBI Taxonomy" id="1582974"/>
    <lineage>
        <taxon>Eukaryota</taxon>
        <taxon>Fungi</taxon>
        <taxon>Dikarya</taxon>
        <taxon>Basidiomycota</taxon>
        <taxon>Agaricomycotina</taxon>
        <taxon>Agaricomycetes</taxon>
        <taxon>Cantharellales</taxon>
        <taxon>Ceratobasidiaceae</taxon>
        <taxon>Ceratobasidium</taxon>
    </lineage>
</organism>
<comment type="caution">
    <text evidence="1">The sequence shown here is derived from an EMBL/GenBank/DDBJ whole genome shotgun (WGS) entry which is preliminary data.</text>
</comment>
<dbReference type="AlphaFoldDB" id="A0A5N5QKL5"/>
<dbReference type="Proteomes" id="UP000383932">
    <property type="component" value="Unassembled WGS sequence"/>
</dbReference>
<dbReference type="EMBL" id="SSOP01000086">
    <property type="protein sequence ID" value="KAB5591837.1"/>
    <property type="molecule type" value="Genomic_DNA"/>
</dbReference>
<evidence type="ECO:0000313" key="2">
    <source>
        <dbReference type="Proteomes" id="UP000383932"/>
    </source>
</evidence>
<keyword evidence="2" id="KW-1185">Reference proteome</keyword>
<dbReference type="OrthoDB" id="2131701at2759"/>
<proteinExistence type="predicted"/>
<sequence>MSGLASGPYQVSYGGSGEQLLTLQGSHSGTPIVVSSPTKPGEQDWHVDIRGDMHATLTNLKFTKFLGYEGEPQEGLPVVAADSPAVFQLEPTGDMVPQFRLRVLDEPAGGRPLYLGLSPQEIYPQRTALAYKENAWQFYALE</sequence>
<evidence type="ECO:0000313" key="1">
    <source>
        <dbReference type="EMBL" id="KAB5591837.1"/>
    </source>
</evidence>
<evidence type="ECO:0008006" key="3">
    <source>
        <dbReference type="Google" id="ProtNLM"/>
    </source>
</evidence>
<dbReference type="Gene3D" id="2.80.10.50">
    <property type="match status" value="1"/>
</dbReference>
<accession>A0A5N5QKL5</accession>
<gene>
    <name evidence="1" type="ORF">CTheo_4702</name>
</gene>
<name>A0A5N5QKL5_9AGAM</name>